<dbReference type="AlphaFoldDB" id="A0AAV7QA52"/>
<feature type="region of interest" description="Disordered" evidence="1">
    <location>
        <begin position="23"/>
        <end position="67"/>
    </location>
</feature>
<sequence>MRPMQLQSDIARVAGLQAAAAINESKTTDSDDSRSSDHCSGASDTKSLHMYGEELPLVTPQVVEERV</sequence>
<organism evidence="2 3">
    <name type="scientific">Pleurodeles waltl</name>
    <name type="common">Iberian ribbed newt</name>
    <dbReference type="NCBI Taxonomy" id="8319"/>
    <lineage>
        <taxon>Eukaryota</taxon>
        <taxon>Metazoa</taxon>
        <taxon>Chordata</taxon>
        <taxon>Craniata</taxon>
        <taxon>Vertebrata</taxon>
        <taxon>Euteleostomi</taxon>
        <taxon>Amphibia</taxon>
        <taxon>Batrachia</taxon>
        <taxon>Caudata</taxon>
        <taxon>Salamandroidea</taxon>
        <taxon>Salamandridae</taxon>
        <taxon>Pleurodelinae</taxon>
        <taxon>Pleurodeles</taxon>
    </lineage>
</organism>
<gene>
    <name evidence="2" type="ORF">NDU88_002515</name>
</gene>
<reference evidence="2" key="1">
    <citation type="journal article" date="2022" name="bioRxiv">
        <title>Sequencing and chromosome-scale assembly of the giantPleurodeles waltlgenome.</title>
        <authorList>
            <person name="Brown T."/>
            <person name="Elewa A."/>
            <person name="Iarovenko S."/>
            <person name="Subramanian E."/>
            <person name="Araus A.J."/>
            <person name="Petzold A."/>
            <person name="Susuki M."/>
            <person name="Suzuki K.-i.T."/>
            <person name="Hayashi T."/>
            <person name="Toyoda A."/>
            <person name="Oliveira C."/>
            <person name="Osipova E."/>
            <person name="Leigh N.D."/>
            <person name="Simon A."/>
            <person name="Yun M.H."/>
        </authorList>
    </citation>
    <scope>NUCLEOTIDE SEQUENCE</scope>
    <source>
        <strain evidence="2">20211129_DDA</strain>
        <tissue evidence="2">Liver</tissue>
    </source>
</reference>
<proteinExistence type="predicted"/>
<feature type="compositionally biased region" description="Basic and acidic residues" evidence="1">
    <location>
        <begin position="26"/>
        <end position="37"/>
    </location>
</feature>
<dbReference type="Proteomes" id="UP001066276">
    <property type="component" value="Chromosome 6"/>
</dbReference>
<name>A0AAV7QA52_PLEWA</name>
<evidence type="ECO:0000256" key="1">
    <source>
        <dbReference type="SAM" id="MobiDB-lite"/>
    </source>
</evidence>
<accession>A0AAV7QA52</accession>
<evidence type="ECO:0000313" key="3">
    <source>
        <dbReference type="Proteomes" id="UP001066276"/>
    </source>
</evidence>
<keyword evidence="3" id="KW-1185">Reference proteome</keyword>
<comment type="caution">
    <text evidence="2">The sequence shown here is derived from an EMBL/GenBank/DDBJ whole genome shotgun (WGS) entry which is preliminary data.</text>
</comment>
<evidence type="ECO:0000313" key="2">
    <source>
        <dbReference type="EMBL" id="KAJ1136097.1"/>
    </source>
</evidence>
<protein>
    <submittedName>
        <fullName evidence="2">Uncharacterized protein</fullName>
    </submittedName>
</protein>
<dbReference type="EMBL" id="JANPWB010000010">
    <property type="protein sequence ID" value="KAJ1136097.1"/>
    <property type="molecule type" value="Genomic_DNA"/>
</dbReference>